<dbReference type="GO" id="GO:0005783">
    <property type="term" value="C:endoplasmic reticulum"/>
    <property type="evidence" value="ECO:0007669"/>
    <property type="project" value="UniProtKB-SubCell"/>
</dbReference>
<evidence type="ECO:0000256" key="1">
    <source>
        <dbReference type="ARBA" id="ARBA00004240"/>
    </source>
</evidence>
<evidence type="ECO:0000256" key="3">
    <source>
        <dbReference type="ARBA" id="ARBA00022737"/>
    </source>
</evidence>
<comment type="caution">
    <text evidence="8">The sequence shown here is derived from an EMBL/GenBank/DDBJ whole genome shotgun (WGS) entry which is preliminary data.</text>
</comment>
<dbReference type="PANTHER" id="PTHR12447:SF25">
    <property type="entry name" value="ANKYRIN REPEAT DOMAIN-CONTAINING PROTEIN 13C"/>
    <property type="match status" value="1"/>
</dbReference>
<dbReference type="AlphaFoldDB" id="A0A6S7HNV0"/>
<name>A0A6S7HNV0_PARCT</name>
<keyword evidence="9" id="KW-1185">Reference proteome</keyword>
<reference evidence="8" key="1">
    <citation type="submission" date="2020-04" db="EMBL/GenBank/DDBJ databases">
        <authorList>
            <person name="Alioto T."/>
            <person name="Alioto T."/>
            <person name="Gomez Garrido J."/>
        </authorList>
    </citation>
    <scope>NUCLEOTIDE SEQUENCE</scope>
    <source>
        <strain evidence="8">A484AB</strain>
    </source>
</reference>
<evidence type="ECO:0000256" key="4">
    <source>
        <dbReference type="ARBA" id="ARBA00022824"/>
    </source>
</evidence>
<evidence type="ECO:0000256" key="6">
    <source>
        <dbReference type="ARBA" id="ARBA00023136"/>
    </source>
</evidence>
<accession>A0A6S7HNV0</accession>
<keyword evidence="6" id="KW-0472">Membrane</keyword>
<dbReference type="GO" id="GO:0005102">
    <property type="term" value="F:signaling receptor binding"/>
    <property type="evidence" value="ECO:0007669"/>
    <property type="project" value="TreeGrafter"/>
</dbReference>
<dbReference type="PANTHER" id="PTHR12447">
    <property type="entry name" value="ANKYRIN REPEAT DOMAIN-CONTAINING PROTEIN 13"/>
    <property type="match status" value="1"/>
</dbReference>
<feature type="domain" description="Ankyrin repeat" evidence="7">
    <location>
        <begin position="1"/>
        <end position="247"/>
    </location>
</feature>
<evidence type="ECO:0000259" key="7">
    <source>
        <dbReference type="Pfam" id="PF11904"/>
    </source>
</evidence>
<evidence type="ECO:0000313" key="8">
    <source>
        <dbReference type="EMBL" id="CAB4007024.1"/>
    </source>
</evidence>
<organism evidence="8 9">
    <name type="scientific">Paramuricea clavata</name>
    <name type="common">Red gorgonian</name>
    <name type="synonym">Violescent sea-whip</name>
    <dbReference type="NCBI Taxonomy" id="317549"/>
    <lineage>
        <taxon>Eukaryota</taxon>
        <taxon>Metazoa</taxon>
        <taxon>Cnidaria</taxon>
        <taxon>Anthozoa</taxon>
        <taxon>Octocorallia</taxon>
        <taxon>Malacalcyonacea</taxon>
        <taxon>Plexauridae</taxon>
        <taxon>Paramuricea</taxon>
    </lineage>
</organism>
<protein>
    <recommendedName>
        <fullName evidence="7">Ankyrin repeat domain-containing protein</fullName>
    </recommendedName>
</protein>
<dbReference type="Proteomes" id="UP001152795">
    <property type="component" value="Unassembled WGS sequence"/>
</dbReference>
<dbReference type="GO" id="GO:0006621">
    <property type="term" value="P:protein retention in ER lumen"/>
    <property type="evidence" value="ECO:0007669"/>
    <property type="project" value="TreeGrafter"/>
</dbReference>
<evidence type="ECO:0000256" key="2">
    <source>
        <dbReference type="ARBA" id="ARBA00004308"/>
    </source>
</evidence>
<comment type="subcellular location">
    <subcellularLocation>
        <location evidence="2">Endomembrane system</location>
    </subcellularLocation>
    <subcellularLocation>
        <location evidence="1">Endoplasmic reticulum</location>
    </subcellularLocation>
</comment>
<dbReference type="OrthoDB" id="1585644at2759"/>
<dbReference type="EMBL" id="CACRXK020005676">
    <property type="protein sequence ID" value="CAB4007024.1"/>
    <property type="molecule type" value="Genomic_DNA"/>
</dbReference>
<keyword evidence="3" id="KW-0677">Repeat</keyword>
<proteinExistence type="predicted"/>
<dbReference type="InterPro" id="IPR021832">
    <property type="entry name" value="ANKRD13"/>
</dbReference>
<evidence type="ECO:0000256" key="5">
    <source>
        <dbReference type="ARBA" id="ARBA00023043"/>
    </source>
</evidence>
<gene>
    <name evidence="8" type="ORF">PACLA_8A014654</name>
</gene>
<keyword evidence="5" id="KW-0040">ANK repeat</keyword>
<sequence length="273" mass="31545">MKWQRGDISIIFNGEAEGVKSFAILDNEKKVFQRMQDEESDAEIDEEVDLLMSCDIVSATMSTKPITFSRSQDGWFFKEDKIENIGSYVANVYDVNGMTLVTRKRREHLTQEDIVKNKAMLESISKGSNTMDAVPELQRKRSLVPPTVQHYTWETYINCETENITTLGRKTTIKEDKKTIKATVAMNEDFPLKLEPLLNVLEVIAPFKHFDKLKEFVSMKLPPGFPVRVEIPVLPTIVARVTFQKFEPDMSIPDSRYFIPRDYKEDPHRFPDL</sequence>
<keyword evidence="4" id="KW-0256">Endoplasmic reticulum</keyword>
<dbReference type="Pfam" id="PF11904">
    <property type="entry name" value="ANKRD13_C"/>
    <property type="match status" value="1"/>
</dbReference>
<dbReference type="InterPro" id="IPR055285">
    <property type="entry name" value="ANKRD13_C"/>
</dbReference>
<evidence type="ECO:0000313" key="9">
    <source>
        <dbReference type="Proteomes" id="UP001152795"/>
    </source>
</evidence>